<evidence type="ECO:0000256" key="3">
    <source>
        <dbReference type="ARBA" id="ARBA00023239"/>
    </source>
</evidence>
<evidence type="ECO:0000256" key="2">
    <source>
        <dbReference type="ARBA" id="ARBA00012344"/>
    </source>
</evidence>
<dbReference type="InterPro" id="IPR006840">
    <property type="entry name" value="ChaC"/>
</dbReference>
<dbReference type="Gene3D" id="3.10.490.10">
    <property type="entry name" value="Gamma-glutamyl cyclotransferase-like"/>
    <property type="match status" value="1"/>
</dbReference>
<comment type="function">
    <text evidence="5">Catalyzes the cleavage of glutathione into 5-oxo-L-proline and a Cys-Gly dipeptide. Acts specifically on glutathione, but not on other gamma-glutamyl peptides.</text>
</comment>
<dbReference type="EC" id="4.3.2.7" evidence="2"/>
<accession>A0ABM4DK05</accession>
<sequence>MFKRTLKEMENLDTNITQNELCNKNGSSNKLSENQNKGVWIFGYASLMWNANFKYSKSRIGYIKNFVRRFWQGSTDHRGVPGKPGRVATLIPTERDKHIVWGKAYYIESTDVQETFEILDYREKGGYSQQICDFYPRENEEAVIPVVVYNAVEGNENFLGVACIDDIAKQISKSVGPSGPNKDYLYKLCETLNEFDIATEDDKMHTMELNKLVKNILGD</sequence>
<evidence type="ECO:0000256" key="1">
    <source>
        <dbReference type="ARBA" id="ARBA00009662"/>
    </source>
</evidence>
<comment type="similarity">
    <text evidence="1">Belongs to the gamma-glutamylcyclotransferase family. ChaC subfamily.</text>
</comment>
<gene>
    <name evidence="8" type="primary">LOC100210826</name>
</gene>
<keyword evidence="7" id="KW-1185">Reference proteome</keyword>
<dbReference type="GeneID" id="100210826"/>
<proteinExistence type="inferred from homology"/>
<dbReference type="PANTHER" id="PTHR12192">
    <property type="entry name" value="CATION TRANSPORT PROTEIN CHAC-RELATED"/>
    <property type="match status" value="1"/>
</dbReference>
<reference evidence="8" key="1">
    <citation type="submission" date="2025-08" db="UniProtKB">
        <authorList>
            <consortium name="RefSeq"/>
        </authorList>
    </citation>
    <scope>IDENTIFICATION</scope>
</reference>
<dbReference type="InterPro" id="IPR013024">
    <property type="entry name" value="GGCT-like"/>
</dbReference>
<organism evidence="7 8">
    <name type="scientific">Hydra vulgaris</name>
    <name type="common">Hydra</name>
    <name type="synonym">Hydra attenuata</name>
    <dbReference type="NCBI Taxonomy" id="6087"/>
    <lineage>
        <taxon>Eukaryota</taxon>
        <taxon>Metazoa</taxon>
        <taxon>Cnidaria</taxon>
        <taxon>Hydrozoa</taxon>
        <taxon>Hydroidolina</taxon>
        <taxon>Anthoathecata</taxon>
        <taxon>Aplanulata</taxon>
        <taxon>Hydridae</taxon>
        <taxon>Hydra</taxon>
    </lineage>
</organism>
<dbReference type="SUPFAM" id="SSF110857">
    <property type="entry name" value="Gamma-glutamyl cyclotransferase-like"/>
    <property type="match status" value="1"/>
</dbReference>
<evidence type="ECO:0000256" key="5">
    <source>
        <dbReference type="ARBA" id="ARBA00045227"/>
    </source>
</evidence>
<dbReference type="InterPro" id="IPR036568">
    <property type="entry name" value="GGCT-like_sf"/>
</dbReference>
<evidence type="ECO:0000256" key="6">
    <source>
        <dbReference type="ARBA" id="ARBA00048073"/>
    </source>
</evidence>
<protein>
    <recommendedName>
        <fullName evidence="2">glutathione-specific gamma-glutamylcyclotransferase</fullName>
        <ecNumber evidence="2">4.3.2.7</ecNumber>
    </recommendedName>
    <alternativeName>
        <fullName evidence="4">Cation transport regulator-like protein 2</fullName>
    </alternativeName>
</protein>
<keyword evidence="3" id="KW-0456">Lyase</keyword>
<dbReference type="Proteomes" id="UP001652625">
    <property type="component" value="Chromosome 15"/>
</dbReference>
<name>A0ABM4DK05_HYDVU</name>
<comment type="catalytic activity">
    <reaction evidence="6">
        <text>glutathione = L-cysteinylglycine + 5-oxo-L-proline</text>
        <dbReference type="Rhea" id="RHEA:47724"/>
        <dbReference type="ChEBI" id="CHEBI:57925"/>
        <dbReference type="ChEBI" id="CHEBI:58402"/>
        <dbReference type="ChEBI" id="CHEBI:61694"/>
        <dbReference type="EC" id="4.3.2.7"/>
    </reaction>
</comment>
<evidence type="ECO:0000256" key="4">
    <source>
        <dbReference type="ARBA" id="ARBA00043195"/>
    </source>
</evidence>
<dbReference type="PANTHER" id="PTHR12192:SF2">
    <property type="entry name" value="GLUTATHIONE-SPECIFIC GAMMA-GLUTAMYLCYCLOTRANSFERASE 2"/>
    <property type="match status" value="1"/>
</dbReference>
<dbReference type="CDD" id="cd06661">
    <property type="entry name" value="GGCT_like"/>
    <property type="match status" value="1"/>
</dbReference>
<evidence type="ECO:0000313" key="8">
    <source>
        <dbReference type="RefSeq" id="XP_065674868.1"/>
    </source>
</evidence>
<evidence type="ECO:0000313" key="7">
    <source>
        <dbReference type="Proteomes" id="UP001652625"/>
    </source>
</evidence>
<dbReference type="RefSeq" id="XP_065674868.1">
    <property type="nucleotide sequence ID" value="XM_065818796.1"/>
</dbReference>
<dbReference type="Pfam" id="PF04752">
    <property type="entry name" value="ChaC"/>
    <property type="match status" value="1"/>
</dbReference>